<organism evidence="1 2">
    <name type="scientific">Paratissierella segnis</name>
    <dbReference type="NCBI Taxonomy" id="2763679"/>
    <lineage>
        <taxon>Bacteria</taxon>
        <taxon>Bacillati</taxon>
        <taxon>Bacillota</taxon>
        <taxon>Tissierellia</taxon>
        <taxon>Tissierellales</taxon>
        <taxon>Tissierellaceae</taxon>
        <taxon>Paratissierella</taxon>
    </lineage>
</organism>
<dbReference type="InterPro" id="IPR038765">
    <property type="entry name" value="Papain-like_cys_pep_sf"/>
</dbReference>
<sequence>MAQEKRIYILLSHSGSLFSKAINIYTKAPYTHVSIAFDKNLNELYSFGRLKPDNPIFGGFVHEDIENGTFARFPNTRCALYSLKVNKRQYRKLKKELYKFKRESYKYGYNFLGVLTAMFNYPMKRKYNYFCSQFVCEILLNSGIHIVNKPPGLTSPMDIKQYEGLELIYEGYLSTYSCESDEGYSIELN</sequence>
<dbReference type="AlphaFoldDB" id="A0A926EX14"/>
<comment type="caution">
    <text evidence="1">The sequence shown here is derived from an EMBL/GenBank/DDBJ whole genome shotgun (WGS) entry which is preliminary data.</text>
</comment>
<reference evidence="1" key="1">
    <citation type="submission" date="2020-08" db="EMBL/GenBank/DDBJ databases">
        <title>Genome public.</title>
        <authorList>
            <person name="Liu C."/>
            <person name="Sun Q."/>
        </authorList>
    </citation>
    <scope>NUCLEOTIDE SEQUENCE</scope>
    <source>
        <strain evidence="1">BX21</strain>
    </source>
</reference>
<evidence type="ECO:0000313" key="1">
    <source>
        <dbReference type="EMBL" id="MBC8589112.1"/>
    </source>
</evidence>
<name>A0A926EX14_9FIRM</name>
<proteinExistence type="predicted"/>
<dbReference type="RefSeq" id="WP_262430574.1">
    <property type="nucleotide sequence ID" value="NZ_JACRTG010000030.1"/>
</dbReference>
<keyword evidence="2" id="KW-1185">Reference proteome</keyword>
<gene>
    <name evidence="1" type="ORF">H8707_12900</name>
</gene>
<dbReference type="EMBL" id="JACRTG010000030">
    <property type="protein sequence ID" value="MBC8589112.1"/>
    <property type="molecule type" value="Genomic_DNA"/>
</dbReference>
<dbReference type="Proteomes" id="UP000601171">
    <property type="component" value="Unassembled WGS sequence"/>
</dbReference>
<evidence type="ECO:0000313" key="2">
    <source>
        <dbReference type="Proteomes" id="UP000601171"/>
    </source>
</evidence>
<accession>A0A926EX14</accession>
<dbReference type="SUPFAM" id="SSF54001">
    <property type="entry name" value="Cysteine proteinases"/>
    <property type="match status" value="1"/>
</dbReference>
<protein>
    <submittedName>
        <fullName evidence="1">Uncharacterized protein</fullName>
    </submittedName>
</protein>
<dbReference type="Gene3D" id="3.90.1720.10">
    <property type="entry name" value="endopeptidase domain like (from Nostoc punctiforme)"/>
    <property type="match status" value="1"/>
</dbReference>